<protein>
    <submittedName>
        <fullName evidence="3">Uncharacterized protein</fullName>
    </submittedName>
</protein>
<name>A0A553ICX6_9PEZI</name>
<comment type="caution">
    <text evidence="3">The sequence shown here is derived from an EMBL/GenBank/DDBJ whole genome shotgun (WGS) entry which is preliminary data.</text>
</comment>
<dbReference type="EMBL" id="VFLP01000004">
    <property type="protein sequence ID" value="TRX98046.1"/>
    <property type="molecule type" value="Genomic_DNA"/>
</dbReference>
<dbReference type="AlphaFoldDB" id="A0A553ICX6"/>
<feature type="region of interest" description="Disordered" evidence="2">
    <location>
        <begin position="256"/>
        <end position="318"/>
    </location>
</feature>
<feature type="compositionally biased region" description="Basic and acidic residues" evidence="2">
    <location>
        <begin position="299"/>
        <end position="318"/>
    </location>
</feature>
<keyword evidence="4" id="KW-1185">Reference proteome</keyword>
<reference evidence="4" key="1">
    <citation type="submission" date="2019-06" db="EMBL/GenBank/DDBJ databases">
        <title>Draft genome sequence of the griseofulvin-producing fungus Xylaria cubensis strain G536.</title>
        <authorList>
            <person name="Mead M.E."/>
            <person name="Raja H.A."/>
            <person name="Steenwyk J.L."/>
            <person name="Knowles S.L."/>
            <person name="Oberlies N.H."/>
            <person name="Rokas A."/>
        </authorList>
    </citation>
    <scope>NUCLEOTIDE SEQUENCE [LARGE SCALE GENOMIC DNA]</scope>
    <source>
        <strain evidence="4">G536</strain>
    </source>
</reference>
<proteinExistence type="predicted"/>
<evidence type="ECO:0000313" key="3">
    <source>
        <dbReference type="EMBL" id="TRX98046.1"/>
    </source>
</evidence>
<keyword evidence="1" id="KW-0175">Coiled coil</keyword>
<evidence type="ECO:0000313" key="4">
    <source>
        <dbReference type="Proteomes" id="UP000319160"/>
    </source>
</evidence>
<organism evidence="3 4">
    <name type="scientific">Xylaria flabelliformis</name>
    <dbReference type="NCBI Taxonomy" id="2512241"/>
    <lineage>
        <taxon>Eukaryota</taxon>
        <taxon>Fungi</taxon>
        <taxon>Dikarya</taxon>
        <taxon>Ascomycota</taxon>
        <taxon>Pezizomycotina</taxon>
        <taxon>Sordariomycetes</taxon>
        <taxon>Xylariomycetidae</taxon>
        <taxon>Xylariales</taxon>
        <taxon>Xylariaceae</taxon>
        <taxon>Xylaria</taxon>
    </lineage>
</organism>
<gene>
    <name evidence="3" type="ORF">FHL15_001256</name>
</gene>
<evidence type="ECO:0000256" key="1">
    <source>
        <dbReference type="SAM" id="Coils"/>
    </source>
</evidence>
<feature type="coiled-coil region" evidence="1">
    <location>
        <begin position="345"/>
        <end position="372"/>
    </location>
</feature>
<accession>A0A553ICX6</accession>
<evidence type="ECO:0000256" key="2">
    <source>
        <dbReference type="SAM" id="MobiDB-lite"/>
    </source>
</evidence>
<dbReference type="Proteomes" id="UP000319160">
    <property type="component" value="Unassembled WGS sequence"/>
</dbReference>
<sequence>MTRASGRRCSQDVATRLHISLMDISTASDTDTDRDRDEDLSVQSADKSIHLKNVPAFVAWRTSDSENRFLSDLNLSLEYNANTESALVTLQATTRLKKGSTKPSIFLFIKPDQICSLTRITADEENLGYDEELHRQAREKLGTSTNVLRFELGSPPTFVVPNEYPFKFFRAGSQAVWRSWTSFAKETHCFFLHFPMKSLSKARLISFCRAASTRGVLTSLENNIISLYGGKSGKVVNPHVDVDDDITQDEVDGAILNDENNAPPAYEERATAGSSASAVAPPLCLSPGPDLSRSRKRRREDNNSTDHEDTSTHKKTHQLDDMLLRAILSLQRTVEETRAAQEANLTKIMVKVEEIEGRFKELEESQRNLVDEVRTHMAPLWDELDGRLQSQEDREHVYMRDTIEEVVDENIKEKMVEVVDEYFNDDDGQSLIREVVGEMIQEETRDFLQSQRFTANITINRESSST</sequence>
<dbReference type="OrthoDB" id="4734870at2759"/>